<dbReference type="InterPro" id="IPR029068">
    <property type="entry name" value="Glyas_Bleomycin-R_OHBP_Dase"/>
</dbReference>
<evidence type="ECO:0000259" key="1">
    <source>
        <dbReference type="PROSITE" id="PS51819"/>
    </source>
</evidence>
<dbReference type="PROSITE" id="PS51819">
    <property type="entry name" value="VOC"/>
    <property type="match status" value="1"/>
</dbReference>
<evidence type="ECO:0000313" key="3">
    <source>
        <dbReference type="Proteomes" id="UP000295468"/>
    </source>
</evidence>
<accession>A0A4V3D456</accession>
<dbReference type="InterPro" id="IPR037523">
    <property type="entry name" value="VOC_core"/>
</dbReference>
<reference evidence="2 3" key="1">
    <citation type="submission" date="2019-03" db="EMBL/GenBank/DDBJ databases">
        <title>Genomic Encyclopedia of Archaeal and Bacterial Type Strains, Phase II (KMG-II): from individual species to whole genera.</title>
        <authorList>
            <person name="Goeker M."/>
        </authorList>
    </citation>
    <scope>NUCLEOTIDE SEQUENCE [LARGE SCALE GENOMIC DNA]</scope>
    <source>
        <strain evidence="2 3">DSM 18435</strain>
    </source>
</reference>
<keyword evidence="2" id="KW-0223">Dioxygenase</keyword>
<name>A0A4V3D456_9FLAO</name>
<organism evidence="2 3">
    <name type="scientific">Zeaxanthinibacter enoshimensis</name>
    <dbReference type="NCBI Taxonomy" id="392009"/>
    <lineage>
        <taxon>Bacteria</taxon>
        <taxon>Pseudomonadati</taxon>
        <taxon>Bacteroidota</taxon>
        <taxon>Flavobacteriia</taxon>
        <taxon>Flavobacteriales</taxon>
        <taxon>Flavobacteriaceae</taxon>
        <taxon>Zeaxanthinibacter</taxon>
    </lineage>
</organism>
<dbReference type="AlphaFoldDB" id="A0A4V3D456"/>
<dbReference type="Pfam" id="PF00903">
    <property type="entry name" value="Glyoxalase"/>
    <property type="match status" value="1"/>
</dbReference>
<sequence>MLRTEPVIAVKNVENSAAWYRKLLGCTPSHGGSLFEILTNDKEEQILSLHRWGTHEHPTLFNPDIIPGNGLILYFVVDNLDTIWENAQDLKAIIEERPHLNTNSGRMEFSLRDPDGYYISICSDE</sequence>
<keyword evidence="3" id="KW-1185">Reference proteome</keyword>
<evidence type="ECO:0000313" key="2">
    <source>
        <dbReference type="EMBL" id="TDQ33031.1"/>
    </source>
</evidence>
<dbReference type="InterPro" id="IPR004360">
    <property type="entry name" value="Glyas_Fos-R_dOase_dom"/>
</dbReference>
<comment type="caution">
    <text evidence="2">The sequence shown here is derived from an EMBL/GenBank/DDBJ whole genome shotgun (WGS) entry which is preliminary data.</text>
</comment>
<protein>
    <submittedName>
        <fullName evidence="2">Glyoxalase/bleomycin resistance protein/dioxygenase superfamily protein</fullName>
    </submittedName>
</protein>
<feature type="domain" description="VOC" evidence="1">
    <location>
        <begin position="1"/>
        <end position="124"/>
    </location>
</feature>
<dbReference type="OrthoDB" id="9795618at2"/>
<dbReference type="Gene3D" id="3.10.180.10">
    <property type="entry name" value="2,3-Dihydroxybiphenyl 1,2-Dioxygenase, domain 1"/>
    <property type="match status" value="1"/>
</dbReference>
<dbReference type="SUPFAM" id="SSF54593">
    <property type="entry name" value="Glyoxalase/Bleomycin resistance protein/Dihydroxybiphenyl dioxygenase"/>
    <property type="match status" value="1"/>
</dbReference>
<dbReference type="RefSeq" id="WP_133643046.1">
    <property type="nucleotide sequence ID" value="NZ_SNYI01000001.1"/>
</dbReference>
<dbReference type="CDD" id="cd06587">
    <property type="entry name" value="VOC"/>
    <property type="match status" value="1"/>
</dbReference>
<gene>
    <name evidence="2" type="ORF">CLV82_0869</name>
</gene>
<dbReference type="GO" id="GO:0051213">
    <property type="term" value="F:dioxygenase activity"/>
    <property type="evidence" value="ECO:0007669"/>
    <property type="project" value="UniProtKB-KW"/>
</dbReference>
<dbReference type="EMBL" id="SNYI01000001">
    <property type="protein sequence ID" value="TDQ33031.1"/>
    <property type="molecule type" value="Genomic_DNA"/>
</dbReference>
<keyword evidence="2" id="KW-0560">Oxidoreductase</keyword>
<proteinExistence type="predicted"/>
<dbReference type="Proteomes" id="UP000295468">
    <property type="component" value="Unassembled WGS sequence"/>
</dbReference>